<protein>
    <recommendedName>
        <fullName evidence="3">citrate synthase (unknown stereospecificity)</fullName>
        <ecNumber evidence="3">2.3.3.16</ecNumber>
    </recommendedName>
</protein>
<dbReference type="PANTHER" id="PTHR11739:SF4">
    <property type="entry name" value="CITRATE SYNTHASE, PEROXISOMAL"/>
    <property type="match status" value="1"/>
</dbReference>
<comment type="pathway">
    <text evidence="1">Carbohydrate metabolism; tricarboxylic acid cycle; isocitrate from oxaloacetate: step 1/2.</text>
</comment>
<organism evidence="6 7">
    <name type="scientific">Xaviernesmea rhizosphaerae</name>
    <dbReference type="NCBI Taxonomy" id="1672749"/>
    <lineage>
        <taxon>Bacteria</taxon>
        <taxon>Pseudomonadati</taxon>
        <taxon>Pseudomonadota</taxon>
        <taxon>Alphaproteobacteria</taxon>
        <taxon>Hyphomicrobiales</taxon>
        <taxon>Rhizobiaceae</taxon>
        <taxon>Rhizobium/Agrobacterium group</taxon>
        <taxon>Xaviernesmea</taxon>
    </lineage>
</organism>
<sequence length="401" mass="42782">MAKPALFLDAETAAQRLGVSKATLYAYVSRGLIQASDAEADPRRRQYSAHDVDALCKRKSVGRRPKAAAQATLDWGLPVLTSAITLIDGNRLFYRGQDAALLSDAATLEEVACLLWDCGMKDPFADPAALPAPLASVPPAFDDLPLIERLQALLPLFAAGRAIAWQRDPKKLWIGAAALLRAITATASRSQPGDQPVHRHLAAAWQLDARGADLVRRTLVLLADHELNASAFAVRVVASTGASLGACLNAGLSALSGPLHGGTTSLVELLFSEMEARGDAQSVIEERLRRGDGVPGFGHPLYPQGDPRARAILDHLPLTKVSRDLIAAMEETSGRLPDIDFALVALRRELGLPMGTALALFAIGRTVGWLAHALEQAGTGRLIRPRAQYNGPLPTEHRSAS</sequence>
<dbReference type="Pfam" id="PF13411">
    <property type="entry name" value="MerR_1"/>
    <property type="match status" value="1"/>
</dbReference>
<gene>
    <name evidence="6" type="ORF">BJF92_20100</name>
</gene>
<dbReference type="InterPro" id="IPR009061">
    <property type="entry name" value="DNA-bd_dom_put_sf"/>
</dbReference>
<dbReference type="PRINTS" id="PR00143">
    <property type="entry name" value="CITRTSNTHASE"/>
</dbReference>
<dbReference type="UniPathway" id="UPA00223">
    <property type="reaction ID" value="UER00717"/>
</dbReference>
<dbReference type="Proteomes" id="UP000186143">
    <property type="component" value="Unassembled WGS sequence"/>
</dbReference>
<dbReference type="GO" id="GO:0036440">
    <property type="term" value="F:citrate synthase activity"/>
    <property type="evidence" value="ECO:0007669"/>
    <property type="project" value="UniProtKB-EC"/>
</dbReference>
<dbReference type="InterPro" id="IPR002020">
    <property type="entry name" value="Citrate_synthase"/>
</dbReference>
<dbReference type="InterPro" id="IPR016143">
    <property type="entry name" value="Citrate_synth-like_sm_a-sub"/>
</dbReference>
<dbReference type="EC" id="2.3.3.16" evidence="3"/>
<proteinExistence type="inferred from homology"/>
<feature type="domain" description="HTH merR-type" evidence="5">
    <location>
        <begin position="12"/>
        <end position="56"/>
    </location>
</feature>
<dbReference type="Gene3D" id="1.10.580.10">
    <property type="entry name" value="Citrate Synthase, domain 1"/>
    <property type="match status" value="1"/>
</dbReference>
<evidence type="ECO:0000256" key="2">
    <source>
        <dbReference type="ARBA" id="ARBA00010566"/>
    </source>
</evidence>
<dbReference type="Pfam" id="PF00285">
    <property type="entry name" value="Citrate_synt"/>
    <property type="match status" value="1"/>
</dbReference>
<evidence type="ECO:0000313" key="6">
    <source>
        <dbReference type="EMBL" id="OLP56111.1"/>
    </source>
</evidence>
<dbReference type="EMBL" id="MKIO01000024">
    <property type="protein sequence ID" value="OLP56111.1"/>
    <property type="molecule type" value="Genomic_DNA"/>
</dbReference>
<evidence type="ECO:0000259" key="5">
    <source>
        <dbReference type="Pfam" id="PF13411"/>
    </source>
</evidence>
<dbReference type="SUPFAM" id="SSF46955">
    <property type="entry name" value="Putative DNA-binding domain"/>
    <property type="match status" value="1"/>
</dbReference>
<dbReference type="STRING" id="1672749.BJF92_20100"/>
<dbReference type="InterPro" id="IPR016142">
    <property type="entry name" value="Citrate_synth-like_lrg_a-sub"/>
</dbReference>
<dbReference type="RefSeq" id="WP_075634191.1">
    <property type="nucleotide sequence ID" value="NZ_MKIO01000024.1"/>
</dbReference>
<dbReference type="GO" id="GO:0006099">
    <property type="term" value="P:tricarboxylic acid cycle"/>
    <property type="evidence" value="ECO:0007669"/>
    <property type="project" value="UniProtKB-UniPathway"/>
</dbReference>
<dbReference type="PANTHER" id="PTHR11739">
    <property type="entry name" value="CITRATE SYNTHASE"/>
    <property type="match status" value="1"/>
</dbReference>
<keyword evidence="4" id="KW-0808">Transferase</keyword>
<comment type="caution">
    <text evidence="6">The sequence shown here is derived from an EMBL/GenBank/DDBJ whole genome shotgun (WGS) entry which is preliminary data.</text>
</comment>
<accession>A0A1Q9ALA8</accession>
<dbReference type="SUPFAM" id="SSF48256">
    <property type="entry name" value="Citrate synthase"/>
    <property type="match status" value="1"/>
</dbReference>
<dbReference type="GO" id="GO:0005975">
    <property type="term" value="P:carbohydrate metabolic process"/>
    <property type="evidence" value="ECO:0007669"/>
    <property type="project" value="TreeGrafter"/>
</dbReference>
<dbReference type="CDD" id="cd06102">
    <property type="entry name" value="citrate_synt_like_2"/>
    <property type="match status" value="1"/>
</dbReference>
<dbReference type="InterPro" id="IPR000551">
    <property type="entry name" value="MerR-type_HTH_dom"/>
</dbReference>
<dbReference type="AlphaFoldDB" id="A0A1Q9ALA8"/>
<evidence type="ECO:0000313" key="7">
    <source>
        <dbReference type="Proteomes" id="UP000186143"/>
    </source>
</evidence>
<dbReference type="Gene3D" id="1.10.230.10">
    <property type="entry name" value="Cytochrome P450-Terp, domain 2"/>
    <property type="match status" value="1"/>
</dbReference>
<comment type="similarity">
    <text evidence="2">Belongs to the citrate synthase family.</text>
</comment>
<evidence type="ECO:0000256" key="3">
    <source>
        <dbReference type="ARBA" id="ARBA00012972"/>
    </source>
</evidence>
<dbReference type="Gene3D" id="1.10.1660.10">
    <property type="match status" value="1"/>
</dbReference>
<dbReference type="InterPro" id="IPR036969">
    <property type="entry name" value="Citrate_synthase_sf"/>
</dbReference>
<evidence type="ECO:0000256" key="4">
    <source>
        <dbReference type="ARBA" id="ARBA00022679"/>
    </source>
</evidence>
<evidence type="ECO:0000256" key="1">
    <source>
        <dbReference type="ARBA" id="ARBA00004751"/>
    </source>
</evidence>
<dbReference type="OrthoDB" id="9786046at2"/>
<name>A0A1Q9ALA8_9HYPH</name>
<reference evidence="6 7" key="1">
    <citation type="submission" date="2016-09" db="EMBL/GenBank/DDBJ databases">
        <title>Rhizobium sp. nov., a novel species isolated from the rice rhizosphere.</title>
        <authorList>
            <person name="Zhao J."/>
            <person name="Zhang X."/>
        </authorList>
    </citation>
    <scope>NUCLEOTIDE SEQUENCE [LARGE SCALE GENOMIC DNA]</scope>
    <source>
        <strain evidence="6 7">MH17</strain>
    </source>
</reference>
<dbReference type="GO" id="GO:0005829">
    <property type="term" value="C:cytosol"/>
    <property type="evidence" value="ECO:0007669"/>
    <property type="project" value="TreeGrafter"/>
</dbReference>